<evidence type="ECO:0000313" key="4">
    <source>
        <dbReference type="Proteomes" id="UP000799770"/>
    </source>
</evidence>
<feature type="region of interest" description="Disordered" evidence="1">
    <location>
        <begin position="1"/>
        <end position="68"/>
    </location>
</feature>
<keyword evidence="4" id="KW-1185">Reference proteome</keyword>
<protein>
    <recommendedName>
        <fullName evidence="2">Clr5 domain-containing protein</fullName>
    </recommendedName>
</protein>
<feature type="domain" description="Clr5" evidence="2">
    <location>
        <begin position="102"/>
        <end position="153"/>
    </location>
</feature>
<dbReference type="AlphaFoldDB" id="A0A6A5YEG1"/>
<dbReference type="PANTHER" id="PTHR38788">
    <property type="entry name" value="CLR5 DOMAIN-CONTAINING PROTEIN"/>
    <property type="match status" value="1"/>
</dbReference>
<sequence>MDPFSNFSWNGDEADGLPSPFSHEPKDFDTTSGFPETQQSSFDAGPSQDEHSFISTSSSHSQQDGLGRDAVMEDVRSTLRTSTMLRRDPPVAGPRRLKYGDLDWDSHRDKIYQLYIEDGLTLTETMRNMKDEHFFDAPAKLYKEKFKVWHWQKNLPGKVAHWMVNRATLREADNKNTVFEYGGQRWTVEEAISRANRSKRIGKEPVSTPADVDVITPENHGSAASPTASDVILIRAHTGPTQRILPLNFNGKSREDLASLLHAARQYARSGEAITAEDTYIEVFNGCEHILSATHEDTVKVGYELATFYTQQERKVDADDVLEEMAEKHISQLGINNQRTQQLLLNIAELLNSWNRDSDAMAFLNRAWDIAKSEKKAQGTANPTTSKNPVRRGRRQADSSGVIDQGRLQNLVGELIEDFNAPRINHGLAAARAHASANDPAVETLLKAIETQCLRHPTSMTVQGLRARAELLKLYLKQRSTVQHQDAFSTAPNTFRAFWLKAPWNSETFKSHEVIEASLELTSAILRNGMYQEARWMFREIEKKTTFIFGIDDERTIWMWISIGLIYQTYMPLNWGEAQPWFERANAAAYNAWGFNDGVTKSLEKGLQKKHFSYINDEGRPYKSIFGVIGMTVRPMRLHLE</sequence>
<feature type="region of interest" description="Disordered" evidence="1">
    <location>
        <begin position="203"/>
        <end position="223"/>
    </location>
</feature>
<reference evidence="3" key="1">
    <citation type="journal article" date="2020" name="Stud. Mycol.">
        <title>101 Dothideomycetes genomes: a test case for predicting lifestyles and emergence of pathogens.</title>
        <authorList>
            <person name="Haridas S."/>
            <person name="Albert R."/>
            <person name="Binder M."/>
            <person name="Bloem J."/>
            <person name="Labutti K."/>
            <person name="Salamov A."/>
            <person name="Andreopoulos B."/>
            <person name="Baker S."/>
            <person name="Barry K."/>
            <person name="Bills G."/>
            <person name="Bluhm B."/>
            <person name="Cannon C."/>
            <person name="Castanera R."/>
            <person name="Culley D."/>
            <person name="Daum C."/>
            <person name="Ezra D."/>
            <person name="Gonzalez J."/>
            <person name="Henrissat B."/>
            <person name="Kuo A."/>
            <person name="Liang C."/>
            <person name="Lipzen A."/>
            <person name="Lutzoni F."/>
            <person name="Magnuson J."/>
            <person name="Mondo S."/>
            <person name="Nolan M."/>
            <person name="Ohm R."/>
            <person name="Pangilinan J."/>
            <person name="Park H.-J."/>
            <person name="Ramirez L."/>
            <person name="Alfaro M."/>
            <person name="Sun H."/>
            <person name="Tritt A."/>
            <person name="Yoshinaga Y."/>
            <person name="Zwiers L.-H."/>
            <person name="Turgeon B."/>
            <person name="Goodwin S."/>
            <person name="Spatafora J."/>
            <person name="Crous P."/>
            <person name="Grigoriev I."/>
        </authorList>
    </citation>
    <scope>NUCLEOTIDE SEQUENCE</scope>
    <source>
        <strain evidence="3">CBS 627.86</strain>
    </source>
</reference>
<dbReference type="EMBL" id="ML977380">
    <property type="protein sequence ID" value="KAF2105455.1"/>
    <property type="molecule type" value="Genomic_DNA"/>
</dbReference>
<feature type="region of interest" description="Disordered" evidence="1">
    <location>
        <begin position="374"/>
        <end position="401"/>
    </location>
</feature>
<dbReference type="InterPro" id="IPR025676">
    <property type="entry name" value="Clr5_dom"/>
</dbReference>
<dbReference type="InterPro" id="IPR011990">
    <property type="entry name" value="TPR-like_helical_dom_sf"/>
</dbReference>
<dbReference type="OrthoDB" id="5308957at2759"/>
<gene>
    <name evidence="3" type="ORF">BDV96DRAFT_592460</name>
</gene>
<name>A0A6A5YEG1_9PLEO</name>
<accession>A0A6A5YEG1</accession>
<dbReference type="Pfam" id="PF14420">
    <property type="entry name" value="Clr5"/>
    <property type="match status" value="1"/>
</dbReference>
<evidence type="ECO:0000256" key="1">
    <source>
        <dbReference type="SAM" id="MobiDB-lite"/>
    </source>
</evidence>
<dbReference type="PANTHER" id="PTHR38788:SF3">
    <property type="entry name" value="CLR5 DOMAIN-CONTAINING PROTEIN"/>
    <property type="match status" value="1"/>
</dbReference>
<organism evidence="3 4">
    <name type="scientific">Lophiotrema nucula</name>
    <dbReference type="NCBI Taxonomy" id="690887"/>
    <lineage>
        <taxon>Eukaryota</taxon>
        <taxon>Fungi</taxon>
        <taxon>Dikarya</taxon>
        <taxon>Ascomycota</taxon>
        <taxon>Pezizomycotina</taxon>
        <taxon>Dothideomycetes</taxon>
        <taxon>Pleosporomycetidae</taxon>
        <taxon>Pleosporales</taxon>
        <taxon>Lophiotremataceae</taxon>
        <taxon>Lophiotrema</taxon>
    </lineage>
</organism>
<dbReference type="SUPFAM" id="SSF48452">
    <property type="entry name" value="TPR-like"/>
    <property type="match status" value="1"/>
</dbReference>
<proteinExistence type="predicted"/>
<feature type="compositionally biased region" description="Polar residues" evidence="1">
    <location>
        <begin position="379"/>
        <end position="388"/>
    </location>
</feature>
<evidence type="ECO:0000313" key="3">
    <source>
        <dbReference type="EMBL" id="KAF2105455.1"/>
    </source>
</evidence>
<dbReference type="Gene3D" id="1.25.40.10">
    <property type="entry name" value="Tetratricopeptide repeat domain"/>
    <property type="match status" value="1"/>
</dbReference>
<evidence type="ECO:0000259" key="2">
    <source>
        <dbReference type="Pfam" id="PF14420"/>
    </source>
</evidence>
<dbReference type="Proteomes" id="UP000799770">
    <property type="component" value="Unassembled WGS sequence"/>
</dbReference>
<feature type="compositionally biased region" description="Polar residues" evidence="1">
    <location>
        <begin position="30"/>
        <end position="42"/>
    </location>
</feature>